<evidence type="ECO:0000313" key="2">
    <source>
        <dbReference type="Proteomes" id="UP000541444"/>
    </source>
</evidence>
<proteinExistence type="predicted"/>
<dbReference type="PANTHER" id="PTHR12741:SF7">
    <property type="entry name" value="CALLOSE SYNTHASE 12"/>
    <property type="match status" value="1"/>
</dbReference>
<keyword evidence="2" id="KW-1185">Reference proteome</keyword>
<organism evidence="1 2">
    <name type="scientific">Kingdonia uniflora</name>
    <dbReference type="NCBI Taxonomy" id="39325"/>
    <lineage>
        <taxon>Eukaryota</taxon>
        <taxon>Viridiplantae</taxon>
        <taxon>Streptophyta</taxon>
        <taxon>Embryophyta</taxon>
        <taxon>Tracheophyta</taxon>
        <taxon>Spermatophyta</taxon>
        <taxon>Magnoliopsida</taxon>
        <taxon>Ranunculales</taxon>
        <taxon>Circaeasteraceae</taxon>
        <taxon>Kingdonia</taxon>
    </lineage>
</organism>
<dbReference type="GO" id="GO:0046527">
    <property type="term" value="F:glucosyltransferase activity"/>
    <property type="evidence" value="ECO:0007669"/>
    <property type="project" value="TreeGrafter"/>
</dbReference>
<dbReference type="Proteomes" id="UP000541444">
    <property type="component" value="Unassembled WGS sequence"/>
</dbReference>
<comment type="caution">
    <text evidence="1">The sequence shown here is derived from an EMBL/GenBank/DDBJ whole genome shotgun (WGS) entry which is preliminary data.</text>
</comment>
<name>A0A7J7LU68_9MAGN</name>
<dbReference type="EMBL" id="JACGCM010002017">
    <property type="protein sequence ID" value="KAF6146098.1"/>
    <property type="molecule type" value="Genomic_DNA"/>
</dbReference>
<protein>
    <submittedName>
        <fullName evidence="1">Uncharacterized protein</fullName>
    </submittedName>
</protein>
<gene>
    <name evidence="1" type="ORF">GIB67_033457</name>
</gene>
<evidence type="ECO:0000313" key="1">
    <source>
        <dbReference type="EMBL" id="KAF6146098.1"/>
    </source>
</evidence>
<accession>A0A7J7LU68</accession>
<dbReference type="AlphaFoldDB" id="A0A7J7LU68"/>
<dbReference type="PANTHER" id="PTHR12741">
    <property type="entry name" value="LYST-INTERACTING PROTEIN LIP5 DOPAMINE RESPONSIVE PROTEIN DRG-1"/>
    <property type="match status" value="1"/>
</dbReference>
<reference evidence="1 2" key="1">
    <citation type="journal article" date="2020" name="IScience">
        <title>Genome Sequencing of the Endangered Kingdonia uniflora (Circaeasteraceae, Ranunculales) Reveals Potential Mechanisms of Evolutionary Specialization.</title>
        <authorList>
            <person name="Sun Y."/>
            <person name="Deng T."/>
            <person name="Zhang A."/>
            <person name="Moore M.J."/>
            <person name="Landis J.B."/>
            <person name="Lin N."/>
            <person name="Zhang H."/>
            <person name="Zhang X."/>
            <person name="Huang J."/>
            <person name="Zhang X."/>
            <person name="Sun H."/>
            <person name="Wang H."/>
        </authorList>
    </citation>
    <scope>NUCLEOTIDE SEQUENCE [LARGE SCALE GENOMIC DNA]</scope>
    <source>
        <strain evidence="1">TB1705</strain>
        <tissue evidence="1">Leaf</tissue>
    </source>
</reference>
<sequence>MEKAMESSMNNKAFGAILNQIGLFNVLPMIVENSLEDSFLPAIEDFLTMQLQHPSVCYKFSLGTCDHFFGRTILLGCATQELHGKLLALCS</sequence>
<dbReference type="GO" id="GO:0005886">
    <property type="term" value="C:plasma membrane"/>
    <property type="evidence" value="ECO:0007669"/>
    <property type="project" value="TreeGrafter"/>
</dbReference>